<dbReference type="InterPro" id="IPR056672">
    <property type="entry name" value="DUF7770"/>
</dbReference>
<evidence type="ECO:0000313" key="2">
    <source>
        <dbReference type="EMBL" id="KAJ5370284.1"/>
    </source>
</evidence>
<name>A0A9W9V7D1_9EURO</name>
<dbReference type="Proteomes" id="UP001147782">
    <property type="component" value="Unassembled WGS sequence"/>
</dbReference>
<dbReference type="AlphaFoldDB" id="A0A9W9V7D1"/>
<reference evidence="2" key="1">
    <citation type="submission" date="2022-11" db="EMBL/GenBank/DDBJ databases">
        <authorList>
            <person name="Petersen C."/>
        </authorList>
    </citation>
    <scope>NUCLEOTIDE SEQUENCE</scope>
    <source>
        <strain evidence="2">IBT 29864</strain>
    </source>
</reference>
<comment type="caution">
    <text evidence="2">The sequence shown here is derived from an EMBL/GenBank/DDBJ whole genome shotgun (WGS) entry which is preliminary data.</text>
</comment>
<evidence type="ECO:0000259" key="1">
    <source>
        <dbReference type="Pfam" id="PF24968"/>
    </source>
</evidence>
<gene>
    <name evidence="2" type="ORF">N7496_006376</name>
</gene>
<feature type="domain" description="DUF7770" evidence="1">
    <location>
        <begin position="24"/>
        <end position="177"/>
    </location>
</feature>
<dbReference type="GeneID" id="81438484"/>
<sequence length="177" mass="20408">MTSHRDDTKRQCTADDRDLAVQSITVTVHNQENNIDGVPIHRNHATIYPIVPRENSIRIDMVLNSADDTAGFLEAIYCYYTQSRGSLMNFGLSVRPGLLVHDVVDLIYANGRQRYRFTRSLTGCRFWVSTVIYDFEAAGFLSSWSYYNADDIKERLQYRYVVGQAPEGNEMEQGWFF</sequence>
<dbReference type="OrthoDB" id="3527137at2759"/>
<dbReference type="EMBL" id="JAPZBS010000005">
    <property type="protein sequence ID" value="KAJ5370284.1"/>
    <property type="molecule type" value="Genomic_DNA"/>
</dbReference>
<protein>
    <recommendedName>
        <fullName evidence="1">DUF7770 domain-containing protein</fullName>
    </recommendedName>
</protein>
<dbReference type="Pfam" id="PF24968">
    <property type="entry name" value="DUF7770"/>
    <property type="match status" value="1"/>
</dbReference>
<organism evidence="2 3">
    <name type="scientific">Penicillium cataractarum</name>
    <dbReference type="NCBI Taxonomy" id="2100454"/>
    <lineage>
        <taxon>Eukaryota</taxon>
        <taxon>Fungi</taxon>
        <taxon>Dikarya</taxon>
        <taxon>Ascomycota</taxon>
        <taxon>Pezizomycotina</taxon>
        <taxon>Eurotiomycetes</taxon>
        <taxon>Eurotiomycetidae</taxon>
        <taxon>Eurotiales</taxon>
        <taxon>Aspergillaceae</taxon>
        <taxon>Penicillium</taxon>
    </lineage>
</organism>
<reference evidence="2" key="2">
    <citation type="journal article" date="2023" name="IMA Fungus">
        <title>Comparative genomic study of the Penicillium genus elucidates a diverse pangenome and 15 lateral gene transfer events.</title>
        <authorList>
            <person name="Petersen C."/>
            <person name="Sorensen T."/>
            <person name="Nielsen M.R."/>
            <person name="Sondergaard T.E."/>
            <person name="Sorensen J.L."/>
            <person name="Fitzpatrick D.A."/>
            <person name="Frisvad J.C."/>
            <person name="Nielsen K.L."/>
        </authorList>
    </citation>
    <scope>NUCLEOTIDE SEQUENCE</scope>
    <source>
        <strain evidence="2">IBT 29864</strain>
    </source>
</reference>
<evidence type="ECO:0000313" key="3">
    <source>
        <dbReference type="Proteomes" id="UP001147782"/>
    </source>
</evidence>
<dbReference type="RefSeq" id="XP_056554718.1">
    <property type="nucleotide sequence ID" value="XM_056699305.1"/>
</dbReference>
<keyword evidence="3" id="KW-1185">Reference proteome</keyword>
<proteinExistence type="predicted"/>
<accession>A0A9W9V7D1</accession>